<comment type="subcellular location">
    <subcellularLocation>
        <location evidence="1">Nucleus</location>
        <location evidence="1">Nucleolus</location>
    </subcellularLocation>
    <subcellularLocation>
        <location evidence="2">Nucleus</location>
        <location evidence="2">Nucleoplasm</location>
    </subcellularLocation>
</comment>
<evidence type="ECO:0000256" key="10">
    <source>
        <dbReference type="PIRNR" id="PIRNR010340"/>
    </source>
</evidence>
<dbReference type="InterPro" id="IPR003593">
    <property type="entry name" value="AAA+_ATPase"/>
</dbReference>
<feature type="compositionally biased region" description="Low complexity" evidence="11">
    <location>
        <begin position="4431"/>
        <end position="4441"/>
    </location>
</feature>
<feature type="compositionally biased region" description="Basic and acidic residues" evidence="11">
    <location>
        <begin position="4180"/>
        <end position="4195"/>
    </location>
</feature>
<evidence type="ECO:0000256" key="1">
    <source>
        <dbReference type="ARBA" id="ARBA00004604"/>
    </source>
</evidence>
<dbReference type="CDD" id="cd00009">
    <property type="entry name" value="AAA"/>
    <property type="match status" value="3"/>
</dbReference>
<feature type="domain" description="VWFA" evidence="12">
    <location>
        <begin position="4622"/>
        <end position="4830"/>
    </location>
</feature>
<name>A0A438NFV1_EXOME</name>
<protein>
    <recommendedName>
        <fullName evidence="4 10">Midasin</fullName>
    </recommendedName>
</protein>
<comment type="function">
    <text evidence="10">Nuclear chaperone required for maturation and nuclear export of pre-60S ribosome subunits.</text>
</comment>
<dbReference type="Proteomes" id="UP000288859">
    <property type="component" value="Unassembled WGS sequence"/>
</dbReference>
<dbReference type="InterPro" id="IPR040848">
    <property type="entry name" value="AAA_lid_7"/>
</dbReference>
<dbReference type="InterPro" id="IPR027417">
    <property type="entry name" value="P-loop_NTPase"/>
</dbReference>
<evidence type="ECO:0000313" key="14">
    <source>
        <dbReference type="Proteomes" id="UP000288859"/>
    </source>
</evidence>
<evidence type="ECO:0000256" key="11">
    <source>
        <dbReference type="SAM" id="MobiDB-lite"/>
    </source>
</evidence>
<evidence type="ECO:0000256" key="6">
    <source>
        <dbReference type="ARBA" id="ARBA00022741"/>
    </source>
</evidence>
<dbReference type="OrthoDB" id="5186at2759"/>
<feature type="compositionally biased region" description="Acidic residues" evidence="11">
    <location>
        <begin position="4253"/>
        <end position="4290"/>
    </location>
</feature>
<feature type="compositionally biased region" description="Basic and acidic residues" evidence="11">
    <location>
        <begin position="4500"/>
        <end position="4514"/>
    </location>
</feature>
<evidence type="ECO:0000256" key="7">
    <source>
        <dbReference type="ARBA" id="ARBA00022840"/>
    </source>
</evidence>
<organism evidence="13 14">
    <name type="scientific">Exophiala mesophila</name>
    <name type="common">Black yeast-like fungus</name>
    <dbReference type="NCBI Taxonomy" id="212818"/>
    <lineage>
        <taxon>Eukaryota</taxon>
        <taxon>Fungi</taxon>
        <taxon>Dikarya</taxon>
        <taxon>Ascomycota</taxon>
        <taxon>Pezizomycotina</taxon>
        <taxon>Eurotiomycetes</taxon>
        <taxon>Chaetothyriomycetidae</taxon>
        <taxon>Chaetothyriales</taxon>
        <taxon>Herpotrichiellaceae</taxon>
        <taxon>Exophiala</taxon>
    </lineage>
</organism>
<accession>A0A438NFV1</accession>
<feature type="region of interest" description="Disordered" evidence="11">
    <location>
        <begin position="739"/>
        <end position="767"/>
    </location>
</feature>
<dbReference type="InterPro" id="IPR011704">
    <property type="entry name" value="ATPase_dyneun-rel_AAA"/>
</dbReference>
<feature type="compositionally biased region" description="Polar residues" evidence="11">
    <location>
        <begin position="739"/>
        <end position="754"/>
    </location>
</feature>
<gene>
    <name evidence="13" type="ORF">B0A52_01722</name>
</gene>
<dbReference type="InterPro" id="IPR036465">
    <property type="entry name" value="vWFA_dom_sf"/>
</dbReference>
<dbReference type="PANTHER" id="PTHR48103">
    <property type="entry name" value="MIDASIN-RELATED"/>
    <property type="match status" value="1"/>
</dbReference>
<dbReference type="InterPro" id="IPR041190">
    <property type="entry name" value="Midasin_AAA_lid_5"/>
</dbReference>
<dbReference type="GO" id="GO:0030687">
    <property type="term" value="C:preribosome, large subunit precursor"/>
    <property type="evidence" value="ECO:0007669"/>
    <property type="project" value="TreeGrafter"/>
</dbReference>
<dbReference type="GO" id="GO:0016887">
    <property type="term" value="F:ATP hydrolysis activity"/>
    <property type="evidence" value="ECO:0007669"/>
    <property type="project" value="InterPro"/>
</dbReference>
<evidence type="ECO:0000313" key="13">
    <source>
        <dbReference type="EMBL" id="RVX74596.1"/>
    </source>
</evidence>
<dbReference type="EMBL" id="NAJM01000004">
    <property type="protein sequence ID" value="RVX74596.1"/>
    <property type="molecule type" value="Genomic_DNA"/>
</dbReference>
<evidence type="ECO:0000259" key="12">
    <source>
        <dbReference type="PROSITE" id="PS50234"/>
    </source>
</evidence>
<feature type="compositionally biased region" description="Acidic residues" evidence="11">
    <location>
        <begin position="4087"/>
        <end position="4116"/>
    </location>
</feature>
<dbReference type="FunFam" id="3.40.50.300:FF:000712">
    <property type="entry name" value="Midasin"/>
    <property type="match status" value="1"/>
</dbReference>
<keyword evidence="5" id="KW-0597">Phosphoprotein</keyword>
<dbReference type="PIRSF" id="PIRSF010340">
    <property type="entry name" value="Midasin"/>
    <property type="match status" value="1"/>
</dbReference>
<feature type="compositionally biased region" description="Basic and acidic residues" evidence="11">
    <location>
        <begin position="4442"/>
        <end position="4451"/>
    </location>
</feature>
<feature type="region of interest" description="Disordered" evidence="11">
    <location>
        <begin position="4429"/>
        <end position="4451"/>
    </location>
</feature>
<dbReference type="GO" id="GO:0000055">
    <property type="term" value="P:ribosomal large subunit export from nucleus"/>
    <property type="evidence" value="ECO:0007669"/>
    <property type="project" value="TreeGrafter"/>
</dbReference>
<evidence type="ECO:0000256" key="8">
    <source>
        <dbReference type="ARBA" id="ARBA00023186"/>
    </source>
</evidence>
<dbReference type="FunFam" id="3.40.50.300:FF:000582">
    <property type="entry name" value="Midasin"/>
    <property type="match status" value="1"/>
</dbReference>
<dbReference type="Pfam" id="PF21108">
    <property type="entry name" value="MDN1_4th"/>
    <property type="match status" value="1"/>
</dbReference>
<dbReference type="GO" id="GO:0005654">
    <property type="term" value="C:nucleoplasm"/>
    <property type="evidence" value="ECO:0007669"/>
    <property type="project" value="UniProtKB-SubCell"/>
</dbReference>
<feature type="compositionally biased region" description="Acidic residues" evidence="11">
    <location>
        <begin position="4162"/>
        <end position="4179"/>
    </location>
</feature>
<comment type="similarity">
    <text evidence="3 10">Belongs to the midasin family.</text>
</comment>
<proteinExistence type="inferred from homology"/>
<dbReference type="Gene3D" id="3.40.50.300">
    <property type="entry name" value="P-loop containing nucleotide triphosphate hydrolases"/>
    <property type="match status" value="6"/>
</dbReference>
<dbReference type="InterPro" id="IPR002035">
    <property type="entry name" value="VWF_A"/>
</dbReference>
<reference evidence="13 14" key="1">
    <citation type="submission" date="2017-03" db="EMBL/GenBank/DDBJ databases">
        <title>Genomes of endolithic fungi from Antarctica.</title>
        <authorList>
            <person name="Coleine C."/>
            <person name="Masonjones S."/>
            <person name="Stajich J.E."/>
        </authorList>
    </citation>
    <scope>NUCLEOTIDE SEQUENCE [LARGE SCALE GENOMIC DNA]</scope>
    <source>
        <strain evidence="13 14">CCFEE 6314</strain>
    </source>
</reference>
<dbReference type="GO" id="GO:0005730">
    <property type="term" value="C:nucleolus"/>
    <property type="evidence" value="ECO:0007669"/>
    <property type="project" value="UniProtKB-SubCell"/>
</dbReference>
<dbReference type="SMART" id="SM00382">
    <property type="entry name" value="AAA"/>
    <property type="match status" value="6"/>
</dbReference>
<evidence type="ECO:0000256" key="4">
    <source>
        <dbReference type="ARBA" id="ARBA00017143"/>
    </source>
</evidence>
<keyword evidence="8 10" id="KW-0143">Chaperone</keyword>
<dbReference type="VEuPathDB" id="FungiDB:PV10_07197"/>
<dbReference type="FunFam" id="3.40.50.300:FF:001368">
    <property type="entry name" value="Midasin"/>
    <property type="match status" value="1"/>
</dbReference>
<dbReference type="Pfam" id="PF07728">
    <property type="entry name" value="AAA_5"/>
    <property type="match status" value="9"/>
</dbReference>
<dbReference type="InterPro" id="IPR048617">
    <property type="entry name" value="MDN1_AAA_lid_4"/>
</dbReference>
<evidence type="ECO:0000256" key="9">
    <source>
        <dbReference type="ARBA" id="ARBA00023242"/>
    </source>
</evidence>
<dbReference type="PROSITE" id="PS50234">
    <property type="entry name" value="VWFA"/>
    <property type="match status" value="1"/>
</dbReference>
<evidence type="ECO:0000256" key="3">
    <source>
        <dbReference type="ARBA" id="ARBA00007188"/>
    </source>
</evidence>
<dbReference type="GO" id="GO:0000027">
    <property type="term" value="P:ribosomal large subunit assembly"/>
    <property type="evidence" value="ECO:0007669"/>
    <property type="project" value="InterPro"/>
</dbReference>
<dbReference type="SUPFAM" id="SSF53300">
    <property type="entry name" value="vWA-like"/>
    <property type="match status" value="1"/>
</dbReference>
<feature type="compositionally biased region" description="Acidic residues" evidence="11">
    <location>
        <begin position="4061"/>
        <end position="4077"/>
    </location>
</feature>
<keyword evidence="7 10" id="KW-0067">ATP-binding</keyword>
<feature type="region of interest" description="Disordered" evidence="11">
    <location>
        <begin position="4007"/>
        <end position="4411"/>
    </location>
</feature>
<keyword evidence="9 10" id="KW-0539">Nucleus</keyword>
<feature type="compositionally biased region" description="Basic and acidic residues" evidence="11">
    <location>
        <begin position="4359"/>
        <end position="4369"/>
    </location>
</feature>
<dbReference type="SUPFAM" id="SSF52540">
    <property type="entry name" value="P-loop containing nucleoside triphosphate hydrolases"/>
    <property type="match status" value="6"/>
</dbReference>
<feature type="compositionally biased region" description="Acidic residues" evidence="11">
    <location>
        <begin position="4201"/>
        <end position="4242"/>
    </location>
</feature>
<feature type="region of interest" description="Disordered" evidence="11">
    <location>
        <begin position="4498"/>
        <end position="4517"/>
    </location>
</feature>
<feature type="compositionally biased region" description="Polar residues" evidence="11">
    <location>
        <begin position="4323"/>
        <end position="4332"/>
    </location>
</feature>
<dbReference type="Pfam" id="PF17865">
    <property type="entry name" value="AAA_lid_5"/>
    <property type="match status" value="1"/>
</dbReference>
<dbReference type="GO" id="GO:0005524">
    <property type="term" value="F:ATP binding"/>
    <property type="evidence" value="ECO:0007669"/>
    <property type="project" value="UniProtKB-KW"/>
</dbReference>
<dbReference type="InterPro" id="IPR012099">
    <property type="entry name" value="Midasin"/>
</dbReference>
<keyword evidence="6 10" id="KW-0547">Nucleotide-binding</keyword>
<evidence type="ECO:0000256" key="2">
    <source>
        <dbReference type="ARBA" id="ARBA00004642"/>
    </source>
</evidence>
<dbReference type="PANTHER" id="PTHR48103:SF2">
    <property type="entry name" value="MIDASIN"/>
    <property type="match status" value="1"/>
</dbReference>
<sequence>MEDIAVYCSWADAQLDSNDEIIDILPVEHRSLILQSRGSQYFEALSEAARLDRLTDILCPLYRPLLPELVARWLVDPKSTTQDQKIRTLSSLSRILPLATYLLPHVRHLLLSDDIEALFLHSSNQLAQLHEDQWHSLLLALFRILSYDRDVLNGVVDPAFFLRACRYASPSIRYLAVQCLSRLAHFADALTEQHIKLYIGDGAILGQWEGRSIDYRILKLWEEQRWKSLFSAAQTFEAKWQQNSSTPVERVFSLDDLSQNTANVGGVLLPRHGPIPASNSSFVSTPTAKRNLQKLGTCLLQSKSILLSGLSSSGKTLLVHEAARLLNRVSSMITLHLNEQTDAKSLIGIYTSASDGSGFKWQPGVLTEAIQQGRWILIEDIDRAPAEVMGVLRPILESGELYLPNRKEIIKPQDGFRVFATLTTDGRSGIVANSRGSWLVNGRIWCMAAVEMYERNEIETLLSSKYAGAASYMSTILEVHREIERTYKADDRFKSLQGRQPSLKTLLTWTRRVHSRLQTSDQTSGATLEATNIAIFKDAIDFYAGYINDPILHGVVASAIASKMGISPQRIRHVLEEEALSPSETATAVNIGRDALRKITTRRRNNRTSPFALTAQAQRTLESISSGICFSEPCLLVGETGVGKTTLVQHIASLVGQRLTVVNLSQQSEASDLLGGLKPVTTRSLIMPIVETFNNLFEDTFSSKRNESFQIAITKAIAKQNWSRLLILWREAIQLASNSLTPSSEPSTPDGSSHANKKRKLAKPKHDALRQRWANFSEDFKRIQTQVEHGDKTHTFAFTEGRLIKAVREGEWLLLDEINLATSDTLDYIVGLLHNGDDERPGLLLAEAGNVTSVTAHPNFRVFAAMNPATDAGKKDLSPGLRSRFTEIYVHPGDSNLQDLTTIIQIYLGAQLDSDKRAAQDLARVYLGIRQLNQESRLTDGAGDMPHFSIRSLVRTLLYVQQHGASHGLRRAMYEGFAMSFFTVLSRASETLAVPIVDQYLLSNVKNKKAFWSQQPKLPLGDEFVAFRHHLVKKGPSSPDLQPHYIRTVSVERNLLNLARAASMRRFPILLQGPTSAGKTSMVEYLAKLSGNNFVRVNNHEHTDLQEYLGSYASDSDGRLVYKEGVLVDALRQGHWIVLDELNLAPSDVLEALNRLLDDNRELLIPETQEVVRPHPNFMLFATQNPAGLYGGRKRLSRAFRNRFLELHFDDIPEGELGTILEKRSQIPPSYCKEIVAVYKKLSLQRQSSRLFEQRNSFATLRDLFRWAARPISDRQSLAQHGYMLLAERVRDPAERIVVKRSIEETMRVRLDDSIIYGITSIPEQSRSSKQIVWTAAMRRLFVLVSEALKNKEPVLLVGETGCGKTQICQTIAEAFGVPLNVYNAHTNTETGDLIGSQRPIRNRTEVAKAVLDDWTSLTKANQLTPEGRDIDVDQIVAAFANLNRSNYDTTLFDRLRTSIGTYQSLFAWSDGSLVRSMRKGEHFLLDEISLADDSVLERLNSVLEPSRTILLAEKGSLDNLVIADSSFQFLATMNPGGDYGKRELSAALRNRLTEIWVPPLSKEDDILPIVQNKLRPNLQHFAKAMIQFAIWFRSHFYSATSDSIPLRDLLAWAEFMNRSNGLPNEDGFVHGAFLIYIDSLGASPSGLTSSEHSTLKESRFKSIEYLQSLIQADVFGLSSTVPELRFTNDRLQVGAFSIPRMVDSEQTPGELVFDAPTTLQNTMRIVRALQMSRPILLEGSPGVGKTAIVTALAHATGKQLTRINLSDQTDLMDLFGADAPSEAEQLGRFSWRNGPLLDAMQSGGWVLLDEMNLASQSVLEGLNSCLDHRQEAYIAELDKSFSCHPDFILFAAQNPHHQGGGRKGLPASFVNRFTVVYADSFQRDDLLKISQRRFPTVPIESIETVINTVSDVESDISRLSVFGPGGPWELNLRDVSRWLRLCEQYPTISPVYHVGSIITDRFRTPMQKTAVMEAASRSSGPHAPESFYYNLTFNSLQVGIAHMQRDLRFQHTKETHTMLPPAHLPAAKSAMTALNNNWPIVLTGPPGSGKTSLIRHLATFAGAELVEFAMNSDVDTIDLIGGFEQFDVRRSIVKLQKEVSTILSQSLGTLHPLEKSELYEQILKSWSILMSEDVSIDQIQAVLATLSPHVQGLNSFETALSEILSQSETSQSKFIWNDGILVDAVEKGWWLILDNANLCNPSVLDRLNSLLEPNGLLVISEQHGALNGCRTIEPHSNFRIILTMDPRYGELSRAMRNRSLEIAMPVNAAVGQDVHQLKYPAASTISRLRYLTETGIDSISSDVVEVCMDNLSAAEVAILESGSIVLPDLDEAKMTAMLEVQSISVTLKPFAIQSFIPDYSSEQKDSLSQMAQLITLNEPYVLAMPPRGQPVSANLFTRAWYIRRHISSIMAEMRLAVINGLSVSSNARTMLQKSALAAENASSNTSAATFAVFVKSVVSHIERLFQVHLNSDMEPSLLDSVAQIIIFVQQLIRLFEHTNLDFSILSAYLRIGNQISGTLSTQVTSTASGDLASSFDESVEILGRGTGSSSKAGISFQLLWEPLKPKTAMNGDQLSAQLCLEALLRRFDEVCRFLPQSRKSLAVIRSKLLDTYFSVLDSNQSEVACQVVEDAVSQLELQSHRGFSVSGKFEETFNFIYQMMMLQDRSGLDQDLNVTALFSPAGKLQPLSLAERGSPAKALERLASIDHVLLSTGGFVELQVVHQLMTIHDQPLGMLEYVREELAHLVNTMASRRFDFEAALTALNEDLRSVVVVMLKAHFDMFSSRAKQILSSSSDLFKDFSLMSPEETVLSGQGGETFYHEYSNHLRKVVLMLNDVTHCGVKQFKHSLVHFAISGLRMMAPESVFDPALPATLSVELHDRRVSELQDRIAAQRHFHQQAFGQDSSLVIRILEEELAKIGRRPPVPSVYRLQTSGLHQVREILGRITQILPRNINVDELLSPGAYQLHGQNLESIIDRLHKVDRAYDDFIKPISWFARCLLLGIQITDPEVFIPEAKSTVEEIILHTPLTSSKPKDLQIWPGSVKSTLGDPIKLQWLRHAGLSASIYPSSGPTQVAIVRRLINVVDHFYSRWKTQLTKDQADSEIQARYYAYRGDGDNDEALQARHMLELFPDFENDSAQDVLSEPKFESRARSVQLAHAHQSFYQPQEARENVQQYLLESLEALSKTNANDRRSQTVSFFEIQPAVSWLMEKRMSDLDGKSQSNALNIYKDFSTNESTKLFTLVKQVESRFRTITEKWPEHAVPIEVLSMCQTIMHSNLCEPIAKLLVATEKLFEMVAQWQSVASREWSVAELVDRLTVLIVSWRRLELLSWSRLLDEESKRHEDDAQAWYFIAYEAIIYNTVRVASGSDLRPYCIELAQTLEQFLKTTTLGQYTSRLQLLDTLYKTLRDLTHDDKHLLPVAQCVANIIYHFRRYDSHIEGLLRSGRAEIEKALHEQIRLASWKDTNVTALRESARRSHLKLFRIVKKYRDLLSQPVTVFKSQSLEEPLQESGDLDHELVSASSNTEVVTRAVAVCAESIPDWTTRPERVTNTLGAVASIRRLYQSIRVEFEPRFELASFREELVAGIKELRSENPASANDDNEAAIRHLQERKRRLFTETIKAVMQMGVRRNLPTSELERQSSAALVLACSPSMISQKEAFHELLDAMSTAREATTGHSDDLTSGEIQRSMGLLEGILFIALSQRNALSSALQHISQLSGIATQLKNIGTVPSNLVSCGKLSSDHHEELGRHTAWLAQCLTLSVQVLSFQARHSNIEITSLQQDLQKYSEVFHSLSEELNRLPDLPDGLLTELGHNTHDRCSGELAALNELLVKWQKQEPRIASVLAKLLPWTVPITEISESRQNGVSSLDLRQLDKDLRNTIDQIFVTLQGLTDLQQEFPSSIEDTAWLSKSDKAFSHQMSALHVKTIHNAIQGVLNNLHKVRPQDFRIGIALVQVATPIIEQYYVICDHILQRQSAIHSETCKLGLQLARSFTSLAKDGFCRPSQASDGEEQSGKLESGTGLGDGEGAEDISKDVGDDEDLSELAQSAQKEEKQDGEMENAEDAVDMGTDDLEGQTGEHEEEKSDDDDDQDRSDNEEGQDMDEETGSVDDLDPTAVDEKLWDDMKKESESEKELKNDEAKGTKSDDQTGAEGEKEEGNEMDGGEGEDEIEDDEGEGAERPEADNMDQHPEDQQALDLPEELDFVGDEDTKDDISDDGMEDLSDVEAPADETEEVEEVDGDKTSKPLDELSQDEDGASDNEGSDGEALDDEVMEESPEEKEDEETGELDQRETNLPQDADEHAGGGESGAANEVEDDVQQDQNIEGVNQSEKEIDPQQAQPGKAENEEQGDTGKGATERGVGRMDTVEQQQNEALRKLADVLDQWHQRREILPASEPQQTNGDTEKPDLDMAEADLEHIGVDQEEDAQALGAASAEQARNLDQDKAIEDDQLPVDQDTDMIDAMEPAVQDNIAERFNRLQEQQLGLPQGLGALLPERQPRDMEDAERKASDTEALEDDVASDIEHLDINQDQAVTSPPMKTSDAVQLWNHCSTTTHQFSLLLTEQLRLILSPTTATKLRGDFRTGKRLNIKRIIPYIASGYKRDKIWMRRSVPSKRNYQIMIAVDDSKSMAESGADMLAFETLALLTKSLSMLEAGELCVIGFGDEDHVRVAHSFGTPFSPAESGVQIFQSFGFNQKGTNVKNMVKESIHLFREARIKGHSSGQDLWQLQLIVSDGHCSDHAAITRLVRQAQEDKIIIVFVIVDAGDESILDLKEAVFEPDPAFDASAGGKPEMRVTTRRYLEYFPFPYYLVVRDVRDLPGVLATALKGWFGSVVDVQV</sequence>
<dbReference type="Pfam" id="PF17867">
    <property type="entry name" value="AAA_lid_7"/>
    <property type="match status" value="3"/>
</dbReference>
<dbReference type="FunFam" id="3.40.50.300:FF:000142">
    <property type="entry name" value="Midasin"/>
    <property type="match status" value="1"/>
</dbReference>
<comment type="caution">
    <text evidence="13">The sequence shown here is derived from an EMBL/GenBank/DDBJ whole genome shotgun (WGS) entry which is preliminary data.</text>
</comment>
<feature type="compositionally biased region" description="Basic and acidic residues" evidence="11">
    <location>
        <begin position="4120"/>
        <end position="4161"/>
    </location>
</feature>
<evidence type="ECO:0000256" key="5">
    <source>
        <dbReference type="ARBA" id="ARBA00022553"/>
    </source>
</evidence>
<feature type="compositionally biased region" description="Basic and acidic residues" evidence="11">
    <location>
        <begin position="4377"/>
        <end position="4394"/>
    </location>
</feature>